<evidence type="ECO:0000313" key="3">
    <source>
        <dbReference type="Proteomes" id="UP001058271"/>
    </source>
</evidence>
<evidence type="ECO:0000256" key="1">
    <source>
        <dbReference type="SAM" id="MobiDB-lite"/>
    </source>
</evidence>
<gene>
    <name evidence="2" type="ORF">Drose_06160</name>
</gene>
<sequence>MLVTIVVVPNADNTGMDVDRMGKVEDIPDEVAVKMLQMGTAREPSVEELDTYDRDRAPGFDGRWSHTDLLLADIIDRTGGAEPIGSVDAAPSPARPRRRAGQQQPQSEPLPANPDALLVSSSAEAESTPDQAETAAPDKQTGTTDTTA</sequence>
<dbReference type="EMBL" id="CP073721">
    <property type="protein sequence ID" value="UWZ37856.1"/>
    <property type="molecule type" value="Genomic_DNA"/>
</dbReference>
<dbReference type="RefSeq" id="WP_260727220.1">
    <property type="nucleotide sequence ID" value="NZ_BAAABS010000033.1"/>
</dbReference>
<protein>
    <submittedName>
        <fullName evidence="2">Uncharacterized protein</fullName>
    </submittedName>
</protein>
<organism evidence="2 3">
    <name type="scientific">Dactylosporangium roseum</name>
    <dbReference type="NCBI Taxonomy" id="47989"/>
    <lineage>
        <taxon>Bacteria</taxon>
        <taxon>Bacillati</taxon>
        <taxon>Actinomycetota</taxon>
        <taxon>Actinomycetes</taxon>
        <taxon>Micromonosporales</taxon>
        <taxon>Micromonosporaceae</taxon>
        <taxon>Dactylosporangium</taxon>
    </lineage>
</organism>
<evidence type="ECO:0000313" key="2">
    <source>
        <dbReference type="EMBL" id="UWZ37856.1"/>
    </source>
</evidence>
<feature type="region of interest" description="Disordered" evidence="1">
    <location>
        <begin position="79"/>
        <end position="148"/>
    </location>
</feature>
<proteinExistence type="predicted"/>
<name>A0ABY5Z745_9ACTN</name>
<accession>A0ABY5Z745</accession>
<keyword evidence="3" id="KW-1185">Reference proteome</keyword>
<reference evidence="2" key="1">
    <citation type="submission" date="2021-04" db="EMBL/GenBank/DDBJ databases">
        <title>Biosynthetic gene clusters of Dactylosporangioum roseum.</title>
        <authorList>
            <person name="Hartkoorn R.C."/>
            <person name="Beaudoing E."/>
            <person name="Hot D."/>
            <person name="Moureu S."/>
        </authorList>
    </citation>
    <scope>NUCLEOTIDE SEQUENCE</scope>
    <source>
        <strain evidence="2">NRRL B-16295</strain>
    </source>
</reference>
<dbReference type="Proteomes" id="UP001058271">
    <property type="component" value="Chromosome"/>
</dbReference>